<dbReference type="Proteomes" id="UP001491088">
    <property type="component" value="Chromosome"/>
</dbReference>
<reference evidence="5 6" key="1">
    <citation type="submission" date="2024-03" db="EMBL/GenBank/DDBJ databases">
        <authorList>
            <person name="Cao K."/>
        </authorList>
    </citation>
    <scope>NUCLEOTIDE SEQUENCE [LARGE SCALE GENOMIC DNA]</scope>
    <source>
        <strain evidence="5 6">MCCC 1K00696</strain>
    </source>
</reference>
<evidence type="ECO:0000313" key="6">
    <source>
        <dbReference type="Proteomes" id="UP001491088"/>
    </source>
</evidence>
<comment type="subcellular location">
    <subcellularLocation>
        <location evidence="1">Cell outer membrane</location>
    </subcellularLocation>
</comment>
<protein>
    <submittedName>
        <fullName evidence="5">TonB-dependent receptor</fullName>
    </submittedName>
</protein>
<accession>A0ABZ2TQW7</accession>
<proteinExistence type="predicted"/>
<evidence type="ECO:0000256" key="2">
    <source>
        <dbReference type="ARBA" id="ARBA00023136"/>
    </source>
</evidence>
<gene>
    <name evidence="5" type="ORF">WG950_12915</name>
</gene>
<dbReference type="RefSeq" id="WP_340932906.1">
    <property type="nucleotide sequence ID" value="NZ_CP150496.1"/>
</dbReference>
<evidence type="ECO:0000256" key="3">
    <source>
        <dbReference type="ARBA" id="ARBA00023237"/>
    </source>
</evidence>
<feature type="chain" id="PRO_5047550657" evidence="4">
    <location>
        <begin position="20"/>
        <end position="587"/>
    </location>
</feature>
<keyword evidence="6" id="KW-1185">Reference proteome</keyword>
<organism evidence="5 6">
    <name type="scientific">Polaribacter marinaquae</name>
    <dbReference type="NCBI Taxonomy" id="1642819"/>
    <lineage>
        <taxon>Bacteria</taxon>
        <taxon>Pseudomonadati</taxon>
        <taxon>Bacteroidota</taxon>
        <taxon>Flavobacteriia</taxon>
        <taxon>Flavobacteriales</taxon>
        <taxon>Flavobacteriaceae</taxon>
    </lineage>
</organism>
<keyword evidence="2" id="KW-0472">Membrane</keyword>
<evidence type="ECO:0000313" key="5">
    <source>
        <dbReference type="EMBL" id="WYW55426.1"/>
    </source>
</evidence>
<evidence type="ECO:0000256" key="4">
    <source>
        <dbReference type="SAM" id="SignalP"/>
    </source>
</evidence>
<keyword evidence="4" id="KW-0732">Signal</keyword>
<evidence type="ECO:0000256" key="1">
    <source>
        <dbReference type="ARBA" id="ARBA00004442"/>
    </source>
</evidence>
<keyword evidence="3" id="KW-0998">Cell outer membrane</keyword>
<keyword evidence="5" id="KW-0675">Receptor</keyword>
<dbReference type="EMBL" id="CP150496">
    <property type="protein sequence ID" value="WYW55426.1"/>
    <property type="molecule type" value="Genomic_DNA"/>
</dbReference>
<dbReference type="Gene3D" id="2.40.170.20">
    <property type="entry name" value="TonB-dependent receptor, beta-barrel domain"/>
    <property type="match status" value="1"/>
</dbReference>
<name>A0ABZ2TQW7_9FLAO</name>
<feature type="signal peptide" evidence="4">
    <location>
        <begin position="1"/>
        <end position="19"/>
    </location>
</feature>
<dbReference type="SUPFAM" id="SSF56935">
    <property type="entry name" value="Porins"/>
    <property type="match status" value="1"/>
</dbReference>
<sequence length="587" mass="67487">MRKGFLLIIVLLVVFSANSQEKKKDTVVETEVVNVVTKYNPKIADVKKIKNNPTIQLLKKSDKKKLKYSIFSAPVASTFIPKTGVVKGINVGVKERVYNNYFAAGIGNYISPYAELFIYHNTRFNDEYGVHAKFNSSEENIKDTKLNSTFLNFKSSAYFKKEERYFDWKVGLDVERNHYNWYGLPTDILYSEAVINGIEEDQNYTYFKTTGHFKFHDSYIDYGNITASYFTDKYNSSEIYASFNTKLDFPLDFINYNLNTISFDAGVEVLNGNFTENYDNSDGINYNIITAKLIPEYKHEFGNLLLKASLRTFVSVDTENDITNFFMFPDLFLQTPIYKQYVNIYTGLTGNLETNTYKKFTEVNPYVSPSLFITQTAESSNIFLGLKGNLTKSISYNIKASVVKEEDKPLFLRNNTKSNGNSTSFNGEELKGYEYGNSFSIYYDDVKSNTIFAEFEYLFNKNLTFSTQVEAKNYTTLNALESWNLPSLEGAFLAKYKKTKWYATANIFYVDERMDALYNAEFPSSLSGIQTLNSFVDVNLDGGYHFNDKFSAFLKLNNVLNTNYQRFANFNTQGFQALAGFTYKFDF</sequence>
<dbReference type="InterPro" id="IPR036942">
    <property type="entry name" value="Beta-barrel_TonB_sf"/>
</dbReference>